<dbReference type="Proteomes" id="UP001501265">
    <property type="component" value="Unassembled WGS sequence"/>
</dbReference>
<comment type="caution">
    <text evidence="1">The sequence shown here is derived from an EMBL/GenBank/DDBJ whole genome shotgun (WGS) entry which is preliminary data.</text>
</comment>
<organism evidence="1 2">
    <name type="scientific">Streptomyces ziwulingensis</name>
    <dbReference type="NCBI Taxonomy" id="1045501"/>
    <lineage>
        <taxon>Bacteria</taxon>
        <taxon>Bacillati</taxon>
        <taxon>Actinomycetota</taxon>
        <taxon>Actinomycetes</taxon>
        <taxon>Kitasatosporales</taxon>
        <taxon>Streptomycetaceae</taxon>
        <taxon>Streptomyces</taxon>
    </lineage>
</organism>
<proteinExistence type="predicted"/>
<evidence type="ECO:0000313" key="1">
    <source>
        <dbReference type="EMBL" id="GAA4824085.1"/>
    </source>
</evidence>
<evidence type="ECO:0000313" key="2">
    <source>
        <dbReference type="Proteomes" id="UP001501265"/>
    </source>
</evidence>
<reference evidence="2" key="1">
    <citation type="journal article" date="2019" name="Int. J. Syst. Evol. Microbiol.">
        <title>The Global Catalogue of Microorganisms (GCM) 10K type strain sequencing project: providing services to taxonomists for standard genome sequencing and annotation.</title>
        <authorList>
            <consortium name="The Broad Institute Genomics Platform"/>
            <consortium name="The Broad Institute Genome Sequencing Center for Infectious Disease"/>
            <person name="Wu L."/>
            <person name="Ma J."/>
        </authorList>
    </citation>
    <scope>NUCLEOTIDE SEQUENCE [LARGE SCALE GENOMIC DNA]</scope>
    <source>
        <strain evidence="2">JCM 18081</strain>
    </source>
</reference>
<sequence>MPCNEDFEQWITDNAKAASAMPADDPRHDLAHAEINEMLNQLTGEK</sequence>
<dbReference type="RefSeq" id="WP_345624481.1">
    <property type="nucleotide sequence ID" value="NZ_BAABIG010000089.1"/>
</dbReference>
<accession>A0ABP9D098</accession>
<name>A0ABP9D098_9ACTN</name>
<gene>
    <name evidence="1" type="ORF">GCM10023220_67320</name>
</gene>
<dbReference type="EMBL" id="BAABIG010000089">
    <property type="protein sequence ID" value="GAA4824085.1"/>
    <property type="molecule type" value="Genomic_DNA"/>
</dbReference>
<protein>
    <submittedName>
        <fullName evidence="1">Uncharacterized protein</fullName>
    </submittedName>
</protein>
<keyword evidence="2" id="KW-1185">Reference proteome</keyword>